<gene>
    <name evidence="1" type="ORF">NCTC12722_01709</name>
</gene>
<organism evidence="1 2">
    <name type="scientific">Afipia felis</name>
    <name type="common">Cat scratch disease bacillus</name>
    <dbReference type="NCBI Taxonomy" id="1035"/>
    <lineage>
        <taxon>Bacteria</taxon>
        <taxon>Pseudomonadati</taxon>
        <taxon>Pseudomonadota</taxon>
        <taxon>Alphaproteobacteria</taxon>
        <taxon>Hyphomicrobiales</taxon>
        <taxon>Nitrobacteraceae</taxon>
        <taxon>Afipia</taxon>
    </lineage>
</organism>
<dbReference type="Gene3D" id="3.40.50.150">
    <property type="entry name" value="Vaccinia Virus protein VP39"/>
    <property type="match status" value="1"/>
</dbReference>
<evidence type="ECO:0000313" key="1">
    <source>
        <dbReference type="EMBL" id="SUU84515.1"/>
    </source>
</evidence>
<evidence type="ECO:0008006" key="3">
    <source>
        <dbReference type="Google" id="ProtNLM"/>
    </source>
</evidence>
<dbReference type="InterPro" id="IPR029063">
    <property type="entry name" value="SAM-dependent_MTases_sf"/>
</dbReference>
<dbReference type="AlphaFoldDB" id="A0A380W8P3"/>
<name>A0A380W8P3_AFIFE</name>
<sequence>MSRLSGFIAGFANRGHSGLDIIIHAHIKRDEFQRTLERIASFPDVKTILEIGSSDGRGSTVGLAKGMLKNPSHPQLHAVEFAKRRHARLERRYRRRSDIHCHNVVTVSRSEFLTPKDISEFSHRHAANFYNGADPDQVEREFNDLLQESNLYIEANALQENGIKSIKQKFGIDTFDFVLIDGGPFSGDAELEQTIGAKYIALDDIFDIKNYKAHQRLLDDSAYEMVCYSKLLRAGFSIFRRKNV</sequence>
<dbReference type="EMBL" id="UIGB01000001">
    <property type="protein sequence ID" value="SUU84515.1"/>
    <property type="molecule type" value="Genomic_DNA"/>
</dbReference>
<accession>A0A380W8P3</accession>
<reference evidence="1 2" key="1">
    <citation type="submission" date="2018-06" db="EMBL/GenBank/DDBJ databases">
        <authorList>
            <consortium name="Pathogen Informatics"/>
            <person name="Doyle S."/>
        </authorList>
    </citation>
    <scope>NUCLEOTIDE SEQUENCE [LARGE SCALE GENOMIC DNA]</scope>
    <source>
        <strain evidence="1 2">NCTC12722</strain>
    </source>
</reference>
<proteinExistence type="predicted"/>
<dbReference type="Proteomes" id="UP000254343">
    <property type="component" value="Unassembled WGS sequence"/>
</dbReference>
<protein>
    <recommendedName>
        <fullName evidence="3">Methyltransferase FkbM domain-containing protein</fullName>
    </recommendedName>
</protein>
<evidence type="ECO:0000313" key="2">
    <source>
        <dbReference type="Proteomes" id="UP000254343"/>
    </source>
</evidence>